<evidence type="ECO:0000313" key="1">
    <source>
        <dbReference type="EMBL" id="BCR03056.1"/>
    </source>
</evidence>
<reference evidence="1 2" key="1">
    <citation type="journal article" date="2016" name="C (Basel)">
        <title>Selective Growth of and Electricity Production by Marine Exoelectrogenic Bacteria in Self-Aggregated Hydrogel of Microbially Reduced Graphene Oxide.</title>
        <authorList>
            <person name="Yoshida N."/>
            <person name="Goto Y."/>
            <person name="Miyata Y."/>
        </authorList>
    </citation>
    <scope>NUCLEOTIDE SEQUENCE [LARGE SCALE GENOMIC DNA]</scope>
    <source>
        <strain evidence="1 2">NIT-T3</strain>
    </source>
</reference>
<organism evidence="1 2">
    <name type="scientific">Desulfuromonas versatilis</name>
    <dbReference type="NCBI Taxonomy" id="2802975"/>
    <lineage>
        <taxon>Bacteria</taxon>
        <taxon>Pseudomonadati</taxon>
        <taxon>Thermodesulfobacteriota</taxon>
        <taxon>Desulfuromonadia</taxon>
        <taxon>Desulfuromonadales</taxon>
        <taxon>Desulfuromonadaceae</taxon>
        <taxon>Desulfuromonas</taxon>
    </lineage>
</organism>
<name>A0ABN6DV50_9BACT</name>
<protein>
    <submittedName>
        <fullName evidence="1">Uncharacterized protein</fullName>
    </submittedName>
</protein>
<dbReference type="RefSeq" id="WP_221250537.1">
    <property type="nucleotide sequence ID" value="NZ_AP024355.1"/>
</dbReference>
<sequence>MSRKNFDFPLGIRLWPNEGQGRTRRIAEGYSFSPLENSTDSFRFSAMVGSHKVEPLFRSMAQSLPEESFFILEFYQEEMQAQADEQPSPVIYYSPYLETSEILDTIAPYLPRLIHDGFVGFGLANNRAGMEIFYSEEKVFTCFTGNHIRAMDLFSRNGLRHNPEQLFPTDFGHDHLSLLCHARGTLPEPFRSMGEVELDYDNFCADLTDLLDMYPVEDNLSFFLSKKEQDLIEERLLSHEEFSLFAEEDFGSLLLDWNDFVGECETGFTGDLWEYREGLKLRDMIQFVIEGISSALQHKILDIIADADAKLQKNLVDRRKRLDPPLALPASQERFWYAGMVRNQGADLRRDLIRVGWYKP</sequence>
<gene>
    <name evidence="1" type="ORF">DESUT3_01250</name>
</gene>
<keyword evidence="2" id="KW-1185">Reference proteome</keyword>
<dbReference type="EMBL" id="AP024355">
    <property type="protein sequence ID" value="BCR03056.1"/>
    <property type="molecule type" value="Genomic_DNA"/>
</dbReference>
<reference evidence="1 2" key="2">
    <citation type="journal article" date="2021" name="Int. J. Syst. Evol. Microbiol.">
        <title>Isolation and Polyphasic Characterization of Desulfuromonas versatilis sp. Nov., an Electrogenic Bacteria Capable of Versatile Metabolism Isolated from a Graphene Oxide-Reducing Enrichment Culture.</title>
        <authorList>
            <person name="Xie L."/>
            <person name="Yoshida N."/>
            <person name="Ishii S."/>
            <person name="Meng L."/>
        </authorList>
    </citation>
    <scope>NUCLEOTIDE SEQUENCE [LARGE SCALE GENOMIC DNA]</scope>
    <source>
        <strain evidence="1 2">NIT-T3</strain>
    </source>
</reference>
<evidence type="ECO:0000313" key="2">
    <source>
        <dbReference type="Proteomes" id="UP001319827"/>
    </source>
</evidence>
<accession>A0ABN6DV50</accession>
<proteinExistence type="predicted"/>
<dbReference type="Proteomes" id="UP001319827">
    <property type="component" value="Chromosome"/>
</dbReference>